<keyword evidence="2" id="KW-1185">Reference proteome</keyword>
<reference evidence="1" key="1">
    <citation type="submission" date="2020-07" db="EMBL/GenBank/DDBJ databases">
        <title>Ethylene signaling mediates host invasion by parasitic plants.</title>
        <authorList>
            <person name="Yoshida S."/>
        </authorList>
    </citation>
    <scope>NUCLEOTIDE SEQUENCE</scope>
    <source>
        <strain evidence="1">Okayama</strain>
    </source>
</reference>
<name>A0A830CDX5_9LAMI</name>
<proteinExistence type="predicted"/>
<dbReference type="AlphaFoldDB" id="A0A830CDX5"/>
<dbReference type="EMBL" id="BMAC01000444">
    <property type="protein sequence ID" value="GFP96542.1"/>
    <property type="molecule type" value="Genomic_DNA"/>
</dbReference>
<accession>A0A830CDX5</accession>
<evidence type="ECO:0000313" key="2">
    <source>
        <dbReference type="Proteomes" id="UP000653305"/>
    </source>
</evidence>
<dbReference type="OrthoDB" id="1536473at2759"/>
<comment type="caution">
    <text evidence="1">The sequence shown here is derived from an EMBL/GenBank/DDBJ whole genome shotgun (WGS) entry which is preliminary data.</text>
</comment>
<protein>
    <submittedName>
        <fullName evidence="1">Uncharacterized protein</fullName>
    </submittedName>
</protein>
<gene>
    <name evidence="1" type="ORF">PHJA_001798300</name>
</gene>
<dbReference type="Proteomes" id="UP000653305">
    <property type="component" value="Unassembled WGS sequence"/>
</dbReference>
<sequence>MGAGLKKDLRVSRVGPGGSLNAFFFLLIKVISQRLSRVRKRVGGGVNKHTWRAQYNRELYAAFGKDKLLPKMNLLILSQLVGP</sequence>
<organism evidence="1 2">
    <name type="scientific">Phtheirospermum japonicum</name>
    <dbReference type="NCBI Taxonomy" id="374723"/>
    <lineage>
        <taxon>Eukaryota</taxon>
        <taxon>Viridiplantae</taxon>
        <taxon>Streptophyta</taxon>
        <taxon>Embryophyta</taxon>
        <taxon>Tracheophyta</taxon>
        <taxon>Spermatophyta</taxon>
        <taxon>Magnoliopsida</taxon>
        <taxon>eudicotyledons</taxon>
        <taxon>Gunneridae</taxon>
        <taxon>Pentapetalae</taxon>
        <taxon>asterids</taxon>
        <taxon>lamiids</taxon>
        <taxon>Lamiales</taxon>
        <taxon>Orobanchaceae</taxon>
        <taxon>Orobanchaceae incertae sedis</taxon>
        <taxon>Phtheirospermum</taxon>
    </lineage>
</organism>
<evidence type="ECO:0000313" key="1">
    <source>
        <dbReference type="EMBL" id="GFP96542.1"/>
    </source>
</evidence>